<reference evidence="4" key="2">
    <citation type="submission" date="2021-04" db="EMBL/GenBank/DDBJ databases">
        <authorList>
            <person name="Gilroy R."/>
        </authorList>
    </citation>
    <scope>NUCLEOTIDE SEQUENCE</scope>
    <source>
        <strain evidence="4">2239</strain>
    </source>
</reference>
<gene>
    <name evidence="4" type="ORF">H9865_12060</name>
</gene>
<dbReference type="Proteomes" id="UP000824193">
    <property type="component" value="Unassembled WGS sequence"/>
</dbReference>
<evidence type="ECO:0000259" key="3">
    <source>
        <dbReference type="Pfam" id="PF00535"/>
    </source>
</evidence>
<dbReference type="Gene3D" id="3.90.550.10">
    <property type="entry name" value="Spore Coat Polysaccharide Biosynthesis Protein SpsA, Chain A"/>
    <property type="match status" value="1"/>
</dbReference>
<reference evidence="4" key="1">
    <citation type="journal article" date="2021" name="PeerJ">
        <title>Extensive microbial diversity within the chicken gut microbiome revealed by metagenomics and culture.</title>
        <authorList>
            <person name="Gilroy R."/>
            <person name="Ravi A."/>
            <person name="Getino M."/>
            <person name="Pursley I."/>
            <person name="Horton D.L."/>
            <person name="Alikhan N.F."/>
            <person name="Baker D."/>
            <person name="Gharbi K."/>
            <person name="Hall N."/>
            <person name="Watson M."/>
            <person name="Adriaenssens E.M."/>
            <person name="Foster-Nyarko E."/>
            <person name="Jarju S."/>
            <person name="Secka A."/>
            <person name="Antonio M."/>
            <person name="Oren A."/>
            <person name="Chaudhuri R.R."/>
            <person name="La Ragione R."/>
            <person name="Hildebrand F."/>
            <person name="Pallen M.J."/>
        </authorList>
    </citation>
    <scope>NUCLEOTIDE SEQUENCE</scope>
    <source>
        <strain evidence="4">2239</strain>
    </source>
</reference>
<dbReference type="PANTHER" id="PTHR22916:SF51">
    <property type="entry name" value="GLYCOSYLTRANSFERASE EPSH-RELATED"/>
    <property type="match status" value="1"/>
</dbReference>
<feature type="domain" description="Glycosyltransferase 2-like" evidence="3">
    <location>
        <begin position="8"/>
        <end position="117"/>
    </location>
</feature>
<dbReference type="InterPro" id="IPR029044">
    <property type="entry name" value="Nucleotide-diphossugar_trans"/>
</dbReference>
<dbReference type="AlphaFoldDB" id="A0A9D1V681"/>
<evidence type="ECO:0000256" key="1">
    <source>
        <dbReference type="ARBA" id="ARBA00022676"/>
    </source>
</evidence>
<proteinExistence type="predicted"/>
<dbReference type="EMBL" id="DXFW01000040">
    <property type="protein sequence ID" value="HIX06812.1"/>
    <property type="molecule type" value="Genomic_DNA"/>
</dbReference>
<dbReference type="InterPro" id="IPR001173">
    <property type="entry name" value="Glyco_trans_2-like"/>
</dbReference>
<organism evidence="4 5">
    <name type="scientific">Candidatus Allofournierella pullicola</name>
    <dbReference type="NCBI Taxonomy" id="2838596"/>
    <lineage>
        <taxon>Bacteria</taxon>
        <taxon>Bacillati</taxon>
        <taxon>Bacillota</taxon>
        <taxon>Clostridia</taxon>
        <taxon>Eubacteriales</taxon>
        <taxon>Oscillospiraceae</taxon>
        <taxon>Allofournierella</taxon>
    </lineage>
</organism>
<keyword evidence="2 4" id="KW-0808">Transferase</keyword>
<dbReference type="CDD" id="cd00761">
    <property type="entry name" value="Glyco_tranf_GTA_type"/>
    <property type="match status" value="1"/>
</dbReference>
<dbReference type="SUPFAM" id="SSF53448">
    <property type="entry name" value="Nucleotide-diphospho-sugar transferases"/>
    <property type="match status" value="1"/>
</dbReference>
<sequence length="352" mass="40660">MAERPYFTIVTPVYKGRDFLAGCVNSVREQGFDDYEHLLIDDGSPDDSGALCDSLAAADGHIRVIHQQNAGVTGARNTGIRTAKGLYLLFLDQDDRFGPCALQAIHNVLTDCGHDLVSWRHHGQWAEMCTDAAQAIPTRYAQPDFGKLYNTGTVHYVWTKAFPVDFLREKDLRFDETIQDGTDDLPFVLAFWRAWFDSYPSAGILYISQFLYYYEIGNDASVSNKPQPFLPSHLTMFSDLLCDLESRYHVPPGEMALARYQTLHTLAYSVYSTPPKDRRALRKELFCDPRFTAILDRVAQNRVYSPFYLPFRFRSQWLIRLIFRSYEGRRWLFWKAYRLGLFLLGSGWRECF</sequence>
<protein>
    <submittedName>
        <fullName evidence="4">Glycosyltransferase</fullName>
        <ecNumber evidence="4">2.4.-.-</ecNumber>
    </submittedName>
</protein>
<dbReference type="GO" id="GO:0016757">
    <property type="term" value="F:glycosyltransferase activity"/>
    <property type="evidence" value="ECO:0007669"/>
    <property type="project" value="UniProtKB-KW"/>
</dbReference>
<dbReference type="PANTHER" id="PTHR22916">
    <property type="entry name" value="GLYCOSYLTRANSFERASE"/>
    <property type="match status" value="1"/>
</dbReference>
<evidence type="ECO:0000256" key="2">
    <source>
        <dbReference type="ARBA" id="ARBA00022679"/>
    </source>
</evidence>
<keyword evidence="1 4" id="KW-0328">Glycosyltransferase</keyword>
<evidence type="ECO:0000313" key="5">
    <source>
        <dbReference type="Proteomes" id="UP000824193"/>
    </source>
</evidence>
<dbReference type="EC" id="2.4.-.-" evidence="4"/>
<comment type="caution">
    <text evidence="4">The sequence shown here is derived from an EMBL/GenBank/DDBJ whole genome shotgun (WGS) entry which is preliminary data.</text>
</comment>
<accession>A0A9D1V681</accession>
<name>A0A9D1V681_9FIRM</name>
<dbReference type="Pfam" id="PF00535">
    <property type="entry name" value="Glycos_transf_2"/>
    <property type="match status" value="1"/>
</dbReference>
<evidence type="ECO:0000313" key="4">
    <source>
        <dbReference type="EMBL" id="HIX06812.1"/>
    </source>
</evidence>